<dbReference type="Proteomes" id="UP000199334">
    <property type="component" value="Unassembled WGS sequence"/>
</dbReference>
<dbReference type="InterPro" id="IPR053135">
    <property type="entry name" value="AKR2_Oxidoreductase"/>
</dbReference>
<reference evidence="2 3" key="1">
    <citation type="submission" date="2016-10" db="EMBL/GenBank/DDBJ databases">
        <authorList>
            <person name="de Groot N.N."/>
        </authorList>
    </citation>
    <scope>NUCLEOTIDE SEQUENCE [LARGE SCALE GENOMIC DNA]</scope>
    <source>
        <strain evidence="2 3">CGMCC 1.3442</strain>
    </source>
</reference>
<dbReference type="PRINTS" id="PR00069">
    <property type="entry name" value="ALDKETRDTASE"/>
</dbReference>
<proteinExistence type="predicted"/>
<organism evidence="2 3">
    <name type="scientific">Tenuibacillus multivorans</name>
    <dbReference type="NCBI Taxonomy" id="237069"/>
    <lineage>
        <taxon>Bacteria</taxon>
        <taxon>Bacillati</taxon>
        <taxon>Bacillota</taxon>
        <taxon>Bacilli</taxon>
        <taxon>Bacillales</taxon>
        <taxon>Bacillaceae</taxon>
        <taxon>Tenuibacillus</taxon>
    </lineage>
</organism>
<evidence type="ECO:0000259" key="1">
    <source>
        <dbReference type="Pfam" id="PF00248"/>
    </source>
</evidence>
<dbReference type="InterPro" id="IPR023210">
    <property type="entry name" value="NADP_OxRdtase_dom"/>
</dbReference>
<feature type="domain" description="NADP-dependent oxidoreductase" evidence="1">
    <location>
        <begin position="16"/>
        <end position="298"/>
    </location>
</feature>
<dbReference type="InterPro" id="IPR036812">
    <property type="entry name" value="NAD(P)_OxRdtase_dom_sf"/>
</dbReference>
<dbReference type="AlphaFoldDB" id="A0A1H0D0R9"/>
<dbReference type="CDD" id="cd19086">
    <property type="entry name" value="AKR_AKR11C1"/>
    <property type="match status" value="1"/>
</dbReference>
<dbReference type="PANTHER" id="PTHR43312">
    <property type="entry name" value="D-THREO-ALDOSE 1-DEHYDROGENASE"/>
    <property type="match status" value="1"/>
</dbReference>
<dbReference type="PANTHER" id="PTHR43312:SF1">
    <property type="entry name" value="NADP-DEPENDENT OXIDOREDUCTASE DOMAIN-CONTAINING PROTEIN"/>
    <property type="match status" value="1"/>
</dbReference>
<dbReference type="GO" id="GO:0016491">
    <property type="term" value="F:oxidoreductase activity"/>
    <property type="evidence" value="ECO:0007669"/>
    <property type="project" value="InterPro"/>
</dbReference>
<evidence type="ECO:0000313" key="3">
    <source>
        <dbReference type="Proteomes" id="UP000199334"/>
    </source>
</evidence>
<dbReference type="STRING" id="237069.SAMN05216498_2747"/>
<protein>
    <submittedName>
        <fullName evidence="2">Predicted oxidoreductase</fullName>
    </submittedName>
</protein>
<dbReference type="InterPro" id="IPR020471">
    <property type="entry name" value="AKR"/>
</dbReference>
<dbReference type="Gene3D" id="3.20.20.100">
    <property type="entry name" value="NADP-dependent oxidoreductase domain"/>
    <property type="match status" value="1"/>
</dbReference>
<sequence length="309" mass="34409">MIKKRQLGHSDLHVSEISLGCMSLGTNAKQAENIVETAIDQGINYLDTADLYDFGENEKIVGQAIKGKRDKVIIATKGGNHFEAGQEGWYWDPSKAYLKEAFKNSLLRLGLDDIDLYQLHGGTIEDPTDEVIELFEELKQEGLIRSYGISSIRPNVIKTFLEKSNIASVMMQYSLIDRRPEEEVLDLLSNHQVGVVARGSLGKGMLTERGQSQWDKKGQKGFLDYDVAQLKHVVTSLQDLANESGVSPQSLAIGYALKHPALSSLVLGASKPKQVLENVKAYEKSDLSDDVYQQLKQLTKANVYDNHRE</sequence>
<dbReference type="Pfam" id="PF00248">
    <property type="entry name" value="Aldo_ket_red"/>
    <property type="match status" value="1"/>
</dbReference>
<keyword evidence="3" id="KW-1185">Reference proteome</keyword>
<accession>A0A1H0D0R9</accession>
<dbReference type="EMBL" id="FNIG01000006">
    <property type="protein sequence ID" value="SDN63760.1"/>
    <property type="molecule type" value="Genomic_DNA"/>
</dbReference>
<name>A0A1H0D0R9_9BACI</name>
<evidence type="ECO:0000313" key="2">
    <source>
        <dbReference type="EMBL" id="SDN63760.1"/>
    </source>
</evidence>
<dbReference type="SUPFAM" id="SSF51430">
    <property type="entry name" value="NAD(P)-linked oxidoreductase"/>
    <property type="match status" value="1"/>
</dbReference>
<gene>
    <name evidence="2" type="ORF">SAMN05216498_2747</name>
</gene>